<dbReference type="GO" id="GO:0032259">
    <property type="term" value="P:methylation"/>
    <property type="evidence" value="ECO:0007669"/>
    <property type="project" value="UniProtKB-KW"/>
</dbReference>
<evidence type="ECO:0000256" key="2">
    <source>
        <dbReference type="ARBA" id="ARBA00022603"/>
    </source>
</evidence>
<evidence type="ECO:0000313" key="7">
    <source>
        <dbReference type="Proteomes" id="UP000007397"/>
    </source>
</evidence>
<comment type="pathway">
    <text evidence="1">Lipid metabolism.</text>
</comment>
<dbReference type="KEGG" id="hhd:HBHAL_1476"/>
<comment type="pathway">
    <text evidence="4">Phospholipid metabolism.</text>
</comment>
<dbReference type="PANTHER" id="PTHR44307:SF2">
    <property type="entry name" value="PHOSPHOETHANOLAMINE METHYLTRANSFERASE ISOFORM X1"/>
    <property type="match status" value="1"/>
</dbReference>
<dbReference type="eggNOG" id="COG2226">
    <property type="taxonomic scope" value="Bacteria"/>
</dbReference>
<dbReference type="Proteomes" id="UP000007397">
    <property type="component" value="Chromosome"/>
</dbReference>
<protein>
    <submittedName>
        <fullName evidence="6">Methyltransferase</fullName>
    </submittedName>
</protein>
<proteinExistence type="predicted"/>
<evidence type="ECO:0000256" key="4">
    <source>
        <dbReference type="ARBA" id="ARBA00025707"/>
    </source>
</evidence>
<dbReference type="SUPFAM" id="SSF53335">
    <property type="entry name" value="S-adenosyl-L-methionine-dependent methyltransferases"/>
    <property type="match status" value="1"/>
</dbReference>
<dbReference type="EMBL" id="HE717023">
    <property type="protein sequence ID" value="CCG43848.1"/>
    <property type="molecule type" value="Genomic_DNA"/>
</dbReference>
<dbReference type="PANTHER" id="PTHR44307">
    <property type="entry name" value="PHOSPHOETHANOLAMINE METHYLTRANSFERASE"/>
    <property type="match status" value="1"/>
</dbReference>
<dbReference type="Pfam" id="PF08241">
    <property type="entry name" value="Methyltransf_11"/>
    <property type="match status" value="1"/>
</dbReference>
<reference evidence="6 7" key="1">
    <citation type="journal article" date="2013" name="Environ. Microbiol.">
        <title>Chloride and organic osmolytes: a hybrid strategy to cope with elevated salinities by the moderately halophilic, chloride-dependent bacterium Halobacillus halophilus.</title>
        <authorList>
            <person name="Saum S.H."/>
            <person name="Pfeiffer F."/>
            <person name="Palm P."/>
            <person name="Rampp M."/>
            <person name="Schuster S.C."/>
            <person name="Muller V."/>
            <person name="Oesterhelt D."/>
        </authorList>
    </citation>
    <scope>NUCLEOTIDE SEQUENCE [LARGE SCALE GENOMIC DNA]</scope>
    <source>
        <strain evidence="7">ATCC 35676 / DSM 2266 / JCM 20832 / KCTC 3685 / LMG 17431 / NBRC 102448 / NCIMB 2269</strain>
    </source>
</reference>
<dbReference type="STRING" id="866895.HBHAL_1476"/>
<dbReference type="InterPro" id="IPR029063">
    <property type="entry name" value="SAM-dependent_MTases_sf"/>
</dbReference>
<evidence type="ECO:0000256" key="1">
    <source>
        <dbReference type="ARBA" id="ARBA00005189"/>
    </source>
</evidence>
<dbReference type="HOGENOM" id="CLU_039068_8_2_9"/>
<accession>I0JI80</accession>
<dbReference type="PATRIC" id="fig|866895.3.peg.475"/>
<dbReference type="Gene3D" id="3.40.50.150">
    <property type="entry name" value="Vaccinia Virus protein VP39"/>
    <property type="match status" value="1"/>
</dbReference>
<keyword evidence="7" id="KW-1185">Reference proteome</keyword>
<dbReference type="CDD" id="cd02440">
    <property type="entry name" value="AdoMet_MTases"/>
    <property type="match status" value="1"/>
</dbReference>
<keyword evidence="3" id="KW-0808">Transferase</keyword>
<evidence type="ECO:0000256" key="3">
    <source>
        <dbReference type="ARBA" id="ARBA00022679"/>
    </source>
</evidence>
<dbReference type="GO" id="GO:0008757">
    <property type="term" value="F:S-adenosylmethionine-dependent methyltransferase activity"/>
    <property type="evidence" value="ECO:0007669"/>
    <property type="project" value="InterPro"/>
</dbReference>
<gene>
    <name evidence="6" type="ordered locus">HBHAL_1476</name>
</gene>
<dbReference type="AlphaFoldDB" id="I0JI80"/>
<evidence type="ECO:0000313" key="6">
    <source>
        <dbReference type="EMBL" id="CCG43848.1"/>
    </source>
</evidence>
<sequence length="232" mass="25884">MGNRYLDLLAEFGVGGAHPGGFPLTKEVLSSLHLPHSSSVLDIGCGTGQTAEYLSDHFSCKVTAIDNHPVMVKKASERLLSKANVRYGNAEDLEFADLTFDVVLTESVLSFTGAAHETLKEIHRVLKEKGTFLCNEMTAAKQLSKQQLSAIKNLYGIEEVLTEEEWIHKLKGAGFTTVSRVPDIESLDETQVTDLRPSPNISEDLYDLWDDHHSFFRAHKESLSYRIFLCEK</sequence>
<evidence type="ECO:0000259" key="5">
    <source>
        <dbReference type="Pfam" id="PF08241"/>
    </source>
</evidence>
<feature type="domain" description="Methyltransferase type 11" evidence="5">
    <location>
        <begin position="41"/>
        <end position="134"/>
    </location>
</feature>
<keyword evidence="2 6" id="KW-0489">Methyltransferase</keyword>
<organism evidence="6 7">
    <name type="scientific">Halobacillus halophilus (strain ATCC 35676 / DSM 2266 / JCM 20832 / KCTC 3685 / LMG 17431 / NBRC 102448 / NCIMB 2269)</name>
    <name type="common">Sporosarcina halophila</name>
    <dbReference type="NCBI Taxonomy" id="866895"/>
    <lineage>
        <taxon>Bacteria</taxon>
        <taxon>Bacillati</taxon>
        <taxon>Bacillota</taxon>
        <taxon>Bacilli</taxon>
        <taxon>Bacillales</taxon>
        <taxon>Bacillaceae</taxon>
        <taxon>Halobacillus</taxon>
    </lineage>
</organism>
<name>I0JI80_HALH3</name>
<dbReference type="InterPro" id="IPR013216">
    <property type="entry name" value="Methyltransf_11"/>
</dbReference>
<dbReference type="RefSeq" id="WP_014641755.1">
    <property type="nucleotide sequence ID" value="NC_017668.1"/>
</dbReference>